<accession>A0AAE3ENF5</accession>
<dbReference type="RefSeq" id="WP_237239988.1">
    <property type="nucleotide sequence ID" value="NZ_JAKKDU010000010.1"/>
</dbReference>
<sequence length="375" mass="43553">MRIVYYTDQIYLHGGLERVLANKLNYFSQNTNFELHVVTFQQGNNPPCYDINDKVKFHDLSIKYDRKKSFLHPKNIKHAPKHYLKLKSKIKQINPDVIVVCNYEYGFYFIPLITKKAIKIKEYHSSGHFNYISRLNNKKFIKKCVYKISDYFESRYDALVLLTKDELKYHNSNNTLVIPNAITHVSSQSADLSNKKAISAGRIAPVKGFEYLIKSWQTVIESCPDWTLEIYGEGEGEYVKELESLIKSLNLEKHVFLKGATQQLDCKMLESSIYVMSSLTECFPMVILEAMSCGLPVVSFDCPNGPRHMIEHNLNGLLVEYLNKNKLSEGLIDLINNIDKREFMSNNAKINVNRYKESVIMPLWLDLFKKNHIRN</sequence>
<dbReference type="SUPFAM" id="SSF53756">
    <property type="entry name" value="UDP-Glycosyltransferase/glycogen phosphorylase"/>
    <property type="match status" value="1"/>
</dbReference>
<comment type="caution">
    <text evidence="2">The sequence shown here is derived from an EMBL/GenBank/DDBJ whole genome shotgun (WGS) entry which is preliminary data.</text>
</comment>
<protein>
    <submittedName>
        <fullName evidence="2">Glycosyltransferase family 4 protein</fullName>
    </submittedName>
</protein>
<evidence type="ECO:0000313" key="2">
    <source>
        <dbReference type="EMBL" id="MCF7568648.1"/>
    </source>
</evidence>
<name>A0AAE3ENF5_9FLAO</name>
<dbReference type="GO" id="GO:0016757">
    <property type="term" value="F:glycosyltransferase activity"/>
    <property type="evidence" value="ECO:0007669"/>
    <property type="project" value="InterPro"/>
</dbReference>
<evidence type="ECO:0000313" key="3">
    <source>
        <dbReference type="Proteomes" id="UP001199795"/>
    </source>
</evidence>
<dbReference type="PANTHER" id="PTHR12526">
    <property type="entry name" value="GLYCOSYLTRANSFERASE"/>
    <property type="match status" value="1"/>
</dbReference>
<evidence type="ECO:0000259" key="1">
    <source>
        <dbReference type="Pfam" id="PF00534"/>
    </source>
</evidence>
<proteinExistence type="predicted"/>
<reference evidence="2" key="1">
    <citation type="submission" date="2022-01" db="EMBL/GenBank/DDBJ databases">
        <title>Draft genome sequence of Sabulilitoribacter arenilitoris KCTC 52401.</title>
        <authorList>
            <person name="Oh J.-S."/>
        </authorList>
    </citation>
    <scope>NUCLEOTIDE SEQUENCE</scope>
    <source>
        <strain evidence="2">HMF6543</strain>
    </source>
</reference>
<dbReference type="EMBL" id="JAKKDU010000010">
    <property type="protein sequence ID" value="MCF7568648.1"/>
    <property type="molecule type" value="Genomic_DNA"/>
</dbReference>
<dbReference type="AlphaFoldDB" id="A0AAE3ENF5"/>
<feature type="domain" description="Glycosyl transferase family 1" evidence="1">
    <location>
        <begin position="191"/>
        <end position="349"/>
    </location>
</feature>
<dbReference type="Proteomes" id="UP001199795">
    <property type="component" value="Unassembled WGS sequence"/>
</dbReference>
<dbReference type="CDD" id="cd03820">
    <property type="entry name" value="GT4_AmsD-like"/>
    <property type="match status" value="1"/>
</dbReference>
<keyword evidence="3" id="KW-1185">Reference proteome</keyword>
<gene>
    <name evidence="2" type="ORF">L3X37_09750</name>
</gene>
<dbReference type="Gene3D" id="3.40.50.2000">
    <property type="entry name" value="Glycogen Phosphorylase B"/>
    <property type="match status" value="2"/>
</dbReference>
<dbReference type="Pfam" id="PF00534">
    <property type="entry name" value="Glycos_transf_1"/>
    <property type="match status" value="1"/>
</dbReference>
<organism evidence="2 3">
    <name type="scientific">Wocania arenilitoris</name>
    <dbReference type="NCBI Taxonomy" id="2044858"/>
    <lineage>
        <taxon>Bacteria</taxon>
        <taxon>Pseudomonadati</taxon>
        <taxon>Bacteroidota</taxon>
        <taxon>Flavobacteriia</taxon>
        <taxon>Flavobacteriales</taxon>
        <taxon>Flavobacteriaceae</taxon>
        <taxon>Wocania</taxon>
    </lineage>
</organism>
<dbReference type="PANTHER" id="PTHR12526:SF630">
    <property type="entry name" value="GLYCOSYLTRANSFERASE"/>
    <property type="match status" value="1"/>
</dbReference>
<dbReference type="InterPro" id="IPR001296">
    <property type="entry name" value="Glyco_trans_1"/>
</dbReference>